<dbReference type="Proteomes" id="UP000326396">
    <property type="component" value="Linkage Group LG1"/>
</dbReference>
<dbReference type="OrthoDB" id="1716264at2759"/>
<sequence>MEEVSSDTGALGMTDLKDMTGGGFPVANLRRSSRRPSLDTDEFINVLHGSDPIMVELNRMEIEIRDAPPKVHEETRSSEANFSRLIHFGKGTADLVQIIVQPLHLAGAPAHLLRPMRGPNCGFGSRVQ</sequence>
<dbReference type="AlphaFoldDB" id="A0A5N6Q324"/>
<evidence type="ECO:0000313" key="1">
    <source>
        <dbReference type="EMBL" id="KAD7478952.1"/>
    </source>
</evidence>
<proteinExistence type="predicted"/>
<accession>A0A5N6Q324</accession>
<organism evidence="1 2">
    <name type="scientific">Mikania micrantha</name>
    <name type="common">bitter vine</name>
    <dbReference type="NCBI Taxonomy" id="192012"/>
    <lineage>
        <taxon>Eukaryota</taxon>
        <taxon>Viridiplantae</taxon>
        <taxon>Streptophyta</taxon>
        <taxon>Embryophyta</taxon>
        <taxon>Tracheophyta</taxon>
        <taxon>Spermatophyta</taxon>
        <taxon>Magnoliopsida</taxon>
        <taxon>eudicotyledons</taxon>
        <taxon>Gunneridae</taxon>
        <taxon>Pentapetalae</taxon>
        <taxon>asterids</taxon>
        <taxon>campanulids</taxon>
        <taxon>Asterales</taxon>
        <taxon>Asteraceae</taxon>
        <taxon>Asteroideae</taxon>
        <taxon>Heliantheae alliance</taxon>
        <taxon>Eupatorieae</taxon>
        <taxon>Mikania</taxon>
    </lineage>
</organism>
<gene>
    <name evidence="1" type="ORF">E3N88_02088</name>
</gene>
<comment type="caution">
    <text evidence="1">The sequence shown here is derived from an EMBL/GenBank/DDBJ whole genome shotgun (WGS) entry which is preliminary data.</text>
</comment>
<dbReference type="EMBL" id="SZYD01000001">
    <property type="protein sequence ID" value="KAD7478952.1"/>
    <property type="molecule type" value="Genomic_DNA"/>
</dbReference>
<protein>
    <submittedName>
        <fullName evidence="1">Uncharacterized protein</fullName>
    </submittedName>
</protein>
<evidence type="ECO:0000313" key="2">
    <source>
        <dbReference type="Proteomes" id="UP000326396"/>
    </source>
</evidence>
<keyword evidence="2" id="KW-1185">Reference proteome</keyword>
<name>A0A5N6Q324_9ASTR</name>
<reference evidence="1 2" key="1">
    <citation type="submission" date="2019-05" db="EMBL/GenBank/DDBJ databases">
        <title>Mikania micrantha, genome provides insights into the molecular mechanism of rapid growth.</title>
        <authorList>
            <person name="Liu B."/>
        </authorList>
    </citation>
    <scope>NUCLEOTIDE SEQUENCE [LARGE SCALE GENOMIC DNA]</scope>
    <source>
        <strain evidence="1">NLD-2019</strain>
        <tissue evidence="1">Leaf</tissue>
    </source>
</reference>